<comment type="caution">
    <text evidence="9">The sequence shown here is derived from an EMBL/GenBank/DDBJ whole genome shotgun (WGS) entry which is preliminary data.</text>
</comment>
<keyword evidence="10" id="KW-1185">Reference proteome</keyword>
<keyword evidence="4 7" id="KW-0378">Hydrolase</keyword>
<dbReference type="Pfam" id="PF01432">
    <property type="entry name" value="Peptidase_M3"/>
    <property type="match status" value="1"/>
</dbReference>
<evidence type="ECO:0000256" key="3">
    <source>
        <dbReference type="ARBA" id="ARBA00022723"/>
    </source>
</evidence>
<evidence type="ECO:0000256" key="6">
    <source>
        <dbReference type="ARBA" id="ARBA00023049"/>
    </source>
</evidence>
<evidence type="ECO:0000256" key="2">
    <source>
        <dbReference type="ARBA" id="ARBA00022670"/>
    </source>
</evidence>
<dbReference type="GO" id="GO:0004222">
    <property type="term" value="F:metalloendopeptidase activity"/>
    <property type="evidence" value="ECO:0007669"/>
    <property type="project" value="InterPro"/>
</dbReference>
<dbReference type="InterPro" id="IPR034005">
    <property type="entry name" value="M3A_DCP"/>
</dbReference>
<dbReference type="PANTHER" id="PTHR43660:SF1">
    <property type="entry name" value="DIPEPTIDYL CARBOXYPEPTIDASE"/>
    <property type="match status" value="1"/>
</dbReference>
<dbReference type="Proteomes" id="UP000470470">
    <property type="component" value="Unassembled WGS sequence"/>
</dbReference>
<comment type="cofactor">
    <cofactor evidence="7">
        <name>Zn(2+)</name>
        <dbReference type="ChEBI" id="CHEBI:29105"/>
    </cofactor>
    <text evidence="7">Binds 1 zinc ion.</text>
</comment>
<comment type="similarity">
    <text evidence="1 7">Belongs to the peptidase M3 family.</text>
</comment>
<dbReference type="CDD" id="cd06456">
    <property type="entry name" value="M3A_DCP"/>
    <property type="match status" value="1"/>
</dbReference>
<dbReference type="Gene3D" id="1.10.1370.40">
    <property type="match status" value="3"/>
</dbReference>
<keyword evidence="5 7" id="KW-0862">Zinc</keyword>
<dbReference type="GO" id="GO:0006508">
    <property type="term" value="P:proteolysis"/>
    <property type="evidence" value="ECO:0007669"/>
    <property type="project" value="UniProtKB-KW"/>
</dbReference>
<dbReference type="EMBL" id="JAAGWK010000024">
    <property type="protein sequence ID" value="NEL55578.1"/>
    <property type="molecule type" value="Genomic_DNA"/>
</dbReference>
<dbReference type="GO" id="GO:0005829">
    <property type="term" value="C:cytosol"/>
    <property type="evidence" value="ECO:0007669"/>
    <property type="project" value="UniProtKB-ARBA"/>
</dbReference>
<evidence type="ECO:0000259" key="8">
    <source>
        <dbReference type="Pfam" id="PF01432"/>
    </source>
</evidence>
<proteinExistence type="inferred from homology"/>
<evidence type="ECO:0000313" key="10">
    <source>
        <dbReference type="Proteomes" id="UP000470470"/>
    </source>
</evidence>
<organism evidence="9 10">
    <name type="scientific">Goekera deserti</name>
    <dbReference type="NCBI Taxonomy" id="2497753"/>
    <lineage>
        <taxon>Bacteria</taxon>
        <taxon>Bacillati</taxon>
        <taxon>Actinomycetota</taxon>
        <taxon>Actinomycetes</taxon>
        <taxon>Geodermatophilales</taxon>
        <taxon>Geodermatophilaceae</taxon>
        <taxon>Goekera</taxon>
    </lineage>
</organism>
<evidence type="ECO:0000256" key="5">
    <source>
        <dbReference type="ARBA" id="ARBA00022833"/>
    </source>
</evidence>
<dbReference type="GO" id="GO:0004180">
    <property type="term" value="F:carboxypeptidase activity"/>
    <property type="evidence" value="ECO:0007669"/>
    <property type="project" value="TreeGrafter"/>
</dbReference>
<gene>
    <name evidence="9" type="ORF">G1H19_16455</name>
</gene>
<dbReference type="InterPro" id="IPR045090">
    <property type="entry name" value="Pept_M3A_M3B"/>
</dbReference>
<accession>A0A7K3WGG6</accession>
<dbReference type="SUPFAM" id="SSF55486">
    <property type="entry name" value="Metalloproteases ('zincins'), catalytic domain"/>
    <property type="match status" value="1"/>
</dbReference>
<protein>
    <submittedName>
        <fullName evidence="9">M3 family metallopeptidase</fullName>
    </submittedName>
</protein>
<keyword evidence="2 7" id="KW-0645">Protease</keyword>
<dbReference type="InterPro" id="IPR001567">
    <property type="entry name" value="Pept_M3A_M3B_dom"/>
</dbReference>
<evidence type="ECO:0000256" key="7">
    <source>
        <dbReference type="RuleBase" id="RU003435"/>
    </source>
</evidence>
<evidence type="ECO:0000313" key="9">
    <source>
        <dbReference type="EMBL" id="NEL55578.1"/>
    </source>
</evidence>
<dbReference type="AlphaFoldDB" id="A0A7K3WGG6"/>
<dbReference type="FunFam" id="3.40.390.10:FF:000009">
    <property type="entry name" value="Oligopeptidase A"/>
    <property type="match status" value="1"/>
</dbReference>
<dbReference type="GO" id="GO:0046872">
    <property type="term" value="F:metal ion binding"/>
    <property type="evidence" value="ECO:0007669"/>
    <property type="project" value="UniProtKB-UniRule"/>
</dbReference>
<reference evidence="9 10" key="1">
    <citation type="submission" date="2020-02" db="EMBL/GenBank/DDBJ databases">
        <title>The whole genome sequence of CPCC 205119.</title>
        <authorList>
            <person name="Jiang Z."/>
        </authorList>
    </citation>
    <scope>NUCLEOTIDE SEQUENCE [LARGE SCALE GENOMIC DNA]</scope>
    <source>
        <strain evidence="9 10">CPCC 205119</strain>
    </source>
</reference>
<keyword evidence="6 7" id="KW-0482">Metalloprotease</keyword>
<evidence type="ECO:0000256" key="1">
    <source>
        <dbReference type="ARBA" id="ARBA00006040"/>
    </source>
</evidence>
<evidence type="ECO:0000256" key="4">
    <source>
        <dbReference type="ARBA" id="ARBA00022801"/>
    </source>
</evidence>
<dbReference type="PANTHER" id="PTHR43660">
    <property type="entry name" value="DIPEPTIDYL CARBOXYPEPTIDASE"/>
    <property type="match status" value="1"/>
</dbReference>
<name>A0A7K3WGG6_9ACTN</name>
<feature type="domain" description="Peptidase M3A/M3B catalytic" evidence="8">
    <location>
        <begin position="255"/>
        <end position="699"/>
    </location>
</feature>
<sequence length="701" mass="76168">MSTPETPQPAADAEPTAVVTADGTLEPTNPLLLPSALPYGLPPFAELTLEHVREALLAGMEQHRVEVESVVADPAEPTFENTVVALEVAGQLLDRASVVFHNMSSALADDALREVEREVSPLLSAHYDAVRLDPRLFARIDAVHAGRHDAGLDEESVRLVERYHLDFVLAGAQLDDAGTARLRELNQELSRLSTAFGQNLQQATEAAGVLVTDEAELAGLTDEEIAGAAQAARDQGHEGAWLLTLRLPSGQPQLARLQHRALRERLHRASVGRASSGEHDNGPVAVQMALLRAERARLLGFDTHADLIAADQTARTSEAVDALLATLVGPSVANAAAEAAVLAELAAADGVELAPWDWAFYSERVRAERYAVDTSALRPWFELDRVLVDGVFHAARLLYGFTFTPRPDLVGYHPDVRVWEVADASGAEVGLYLGDFHARTGKRGGAWMSSFVDQSALLGTRPVVYNNLNVTRPAPGQPTLLTLDEVTTLFHEFGHALHGLCSDVTYPRFSGTSVPRDFVEFPSQVNEMWALWPEVLDHYARHVETGEPLPAATVAAIEAASLWGEGFGTCEYLGATLLDQAWHRITPDAEVGDPQEFERQALLAAGVSSELVPPRYRTTYFQHVFAGGYSAGYYSYIWSEVLDADTVEWFKENGGLSRANGDVFRTRLLARGGSVDPLGAFRAVRGRDADPAPLLRRRGLC</sequence>
<keyword evidence="3 7" id="KW-0479">Metal-binding</keyword>
<dbReference type="RefSeq" id="WP_152730896.1">
    <property type="nucleotide sequence ID" value="NZ_JAABOZ010000004.1"/>
</dbReference>